<reference evidence="13" key="1">
    <citation type="journal article" date="2011" name="Nat. Commun.">
        <title>Effector diversification within compartments of the Leptosphaeria maculans genome affected by Repeat-Induced Point mutations.</title>
        <authorList>
            <person name="Rouxel T."/>
            <person name="Grandaubert J."/>
            <person name="Hane J.K."/>
            <person name="Hoede C."/>
            <person name="van de Wouw A.P."/>
            <person name="Couloux A."/>
            <person name="Dominguez V."/>
            <person name="Anthouard V."/>
            <person name="Bally P."/>
            <person name="Bourras S."/>
            <person name="Cozijnsen A.J."/>
            <person name="Ciuffetti L.M."/>
            <person name="Degrave A."/>
            <person name="Dilmaghani A."/>
            <person name="Duret L."/>
            <person name="Fudal I."/>
            <person name="Goodwin S.B."/>
            <person name="Gout L."/>
            <person name="Glaser N."/>
            <person name="Linglin J."/>
            <person name="Kema G.H.J."/>
            <person name="Lapalu N."/>
            <person name="Lawrence C.B."/>
            <person name="May K."/>
            <person name="Meyer M."/>
            <person name="Ollivier B."/>
            <person name="Poulain J."/>
            <person name="Schoch C.L."/>
            <person name="Simon A."/>
            <person name="Spatafora J.W."/>
            <person name="Stachowiak A."/>
            <person name="Turgeon B.G."/>
            <person name="Tyler B.M."/>
            <person name="Vincent D."/>
            <person name="Weissenbach J."/>
            <person name="Amselem J."/>
            <person name="Quesneville H."/>
            <person name="Oliver R.P."/>
            <person name="Wincker P."/>
            <person name="Balesdent M.-H."/>
            <person name="Howlett B.J."/>
        </authorList>
    </citation>
    <scope>NUCLEOTIDE SEQUENCE [LARGE SCALE GENOMIC DNA]</scope>
    <source>
        <strain evidence="13">JN3 / isolate v23.1.3 / race Av1-4-5-6-7-8</strain>
    </source>
</reference>
<dbReference type="InterPro" id="IPR000629">
    <property type="entry name" value="RNA-helicase_DEAD-box_CS"/>
</dbReference>
<dbReference type="InterPro" id="IPR001650">
    <property type="entry name" value="Helicase_C-like"/>
</dbReference>
<feature type="region of interest" description="Disordered" evidence="8">
    <location>
        <begin position="532"/>
        <end position="551"/>
    </location>
</feature>
<dbReference type="SMART" id="SM00490">
    <property type="entry name" value="HELICc"/>
    <property type="match status" value="1"/>
</dbReference>
<dbReference type="AlphaFoldDB" id="E4ZT69"/>
<keyword evidence="2" id="KW-0547">Nucleotide-binding</keyword>
<dbReference type="InterPro" id="IPR027417">
    <property type="entry name" value="P-loop_NTPase"/>
</dbReference>
<feature type="region of interest" description="Disordered" evidence="8">
    <location>
        <begin position="844"/>
        <end position="865"/>
    </location>
</feature>
<dbReference type="Pfam" id="PF07859">
    <property type="entry name" value="Abhydrolase_3"/>
    <property type="match status" value="1"/>
</dbReference>
<dbReference type="Pfam" id="PF00271">
    <property type="entry name" value="Helicase_C"/>
    <property type="match status" value="1"/>
</dbReference>
<organism evidence="13">
    <name type="scientific">Leptosphaeria maculans (strain JN3 / isolate v23.1.3 / race Av1-4-5-6-7-8)</name>
    <name type="common">Blackleg fungus</name>
    <name type="synonym">Phoma lingam</name>
    <dbReference type="NCBI Taxonomy" id="985895"/>
    <lineage>
        <taxon>Eukaryota</taxon>
        <taxon>Fungi</taxon>
        <taxon>Dikarya</taxon>
        <taxon>Ascomycota</taxon>
        <taxon>Pezizomycotina</taxon>
        <taxon>Dothideomycetes</taxon>
        <taxon>Pleosporomycetidae</taxon>
        <taxon>Pleosporales</taxon>
        <taxon>Pleosporineae</taxon>
        <taxon>Leptosphaeriaceae</taxon>
        <taxon>Plenodomus</taxon>
        <taxon>Plenodomus lingam/Leptosphaeria maculans species complex</taxon>
    </lineage>
</organism>
<evidence type="ECO:0000256" key="4">
    <source>
        <dbReference type="ARBA" id="ARBA00022806"/>
    </source>
</evidence>
<dbReference type="GO" id="GO:0005524">
    <property type="term" value="F:ATP binding"/>
    <property type="evidence" value="ECO:0007669"/>
    <property type="project" value="UniProtKB-KW"/>
</dbReference>
<evidence type="ECO:0000313" key="13">
    <source>
        <dbReference type="Proteomes" id="UP000002668"/>
    </source>
</evidence>
<dbReference type="HOGENOM" id="CLU_009211_0_0_1"/>
<feature type="compositionally biased region" description="Gly residues" evidence="8">
    <location>
        <begin position="542"/>
        <end position="551"/>
    </location>
</feature>
<evidence type="ECO:0000256" key="1">
    <source>
        <dbReference type="ARBA" id="ARBA00012552"/>
    </source>
</evidence>
<comment type="catalytic activity">
    <reaction evidence="6">
        <text>ATP + H2O = ADP + phosphate + H(+)</text>
        <dbReference type="Rhea" id="RHEA:13065"/>
        <dbReference type="ChEBI" id="CHEBI:15377"/>
        <dbReference type="ChEBI" id="CHEBI:15378"/>
        <dbReference type="ChEBI" id="CHEBI:30616"/>
        <dbReference type="ChEBI" id="CHEBI:43474"/>
        <dbReference type="ChEBI" id="CHEBI:456216"/>
        <dbReference type="EC" id="3.6.4.13"/>
    </reaction>
</comment>
<dbReference type="SUPFAM" id="SSF52540">
    <property type="entry name" value="P-loop containing nucleoside triphosphate hydrolases"/>
    <property type="match status" value="1"/>
</dbReference>
<dbReference type="InterPro" id="IPR011545">
    <property type="entry name" value="DEAD/DEAH_box_helicase_dom"/>
</dbReference>
<name>E4ZT69_LEPMJ</name>
<dbReference type="CDD" id="cd18787">
    <property type="entry name" value="SF2_C_DEAD"/>
    <property type="match status" value="1"/>
</dbReference>
<evidence type="ECO:0000256" key="6">
    <source>
        <dbReference type="ARBA" id="ARBA00047984"/>
    </source>
</evidence>
<dbReference type="PROSITE" id="PS00039">
    <property type="entry name" value="DEAD_ATP_HELICASE"/>
    <property type="match status" value="1"/>
</dbReference>
<feature type="compositionally biased region" description="Polar residues" evidence="8">
    <location>
        <begin position="845"/>
        <end position="856"/>
    </location>
</feature>
<evidence type="ECO:0000259" key="9">
    <source>
        <dbReference type="PROSITE" id="PS51192"/>
    </source>
</evidence>
<dbReference type="EMBL" id="FP929123">
    <property type="protein sequence ID" value="CBX94500.1"/>
    <property type="molecule type" value="Genomic_DNA"/>
</dbReference>
<dbReference type="Gene3D" id="3.40.50.1820">
    <property type="entry name" value="alpha/beta hydrolase"/>
    <property type="match status" value="1"/>
</dbReference>
<dbReference type="EC" id="3.6.4.13" evidence="1"/>
<evidence type="ECO:0000259" key="11">
    <source>
        <dbReference type="PROSITE" id="PS51195"/>
    </source>
</evidence>
<sequence length="1118" mass="122928">MSDAGAPGAGLDAAALARREEAAANLARAKEAGWNNQLPFEYDKILGGTPAEDDTRDGALWLSDAAVYEWDDEFGDVAPTNPELEKVLFEEQNLQRAGGAIKALSFDVSIEGGSTKVQPVRDFNDAGLHPVMLENVKLCRYNSPTPIQSYCIPAVLTGNDVVAVAQTGSGKTAAFLIPILSKLMGKARQLAAPRPSAARYNPQTDRVRAEPLVLVVCPTRELACQTFDEALCYRTMLRPCVIYGGAPSKGQREQLELGCDVLIATPGRLMDFMSNNALLSFKRLKFTVIDEADELLSEGWDEIMEKLFAGADMNTDADHTYLMFSATFPKSARKLARDYMDEDYVRIKVGRVGSTHENIKQQIIYVEESAKNQALFDLIFSEGPQRTLVFTNSKVKADVVDDFLYNKGLPVTSIHSDRTQREREDALRSFRTGRCPIMVATGVTARGLDVANVKHVINYDLPSTQHSGITEYVHRIGRTARIGNEGKASSFFNDRNEDVGKDLVKILIESKQEVPDFLQQHMPEDPSAIDWHDGTDDESEDGLGGGFGGDAGGGFNAGAAGGSGGDDTGFKADTGNAGGSDGFGGGGFTADGDNNEKVTSCPGTCGCSGLTTCACSRDHEQNNKSIQWRTAMVQIPRFVPLSILHITSPKGPHPFLISLPSRKDNLIYVYAFVPPKPVDLEENSDAEHARKRTKEWHAPVVLDFHGGGFIMGSPLEQAPYASMMSRELGAIVLSVSYRIGPFHQFPAAIHDAEDVLSAILDTDGVSKAGKMLREEIQRYYSMVRTDALEREEKKNKPIAPHLEYVEKITLDPSRLAISGFSAGGNIALNMAINVPPIPDLALNSDGRSQSVASKSGSGDRFSPTMPVNRRATILDDVLRPWPSLLPPPRARPRMIPLLLFYPSLDARLLPHERPMKTLPSALHSDDKTAQKPKMPGLFSIMGPTYLPRKLRGHPRASPGLVEPSYIQQNAAIFLVLPERDSLAVQSDVWVDIMNQHDWHGPVRFGDGRDGDWDGHNRDRFSSPEPQSKPNGGLEVWHAPKCRHGWTQFPDLFVPQHERSERELLFARTLDFVRENWKKDLAIPERGMGNRSQDLRPLRIPSNIDELSEQNTVETQNGV</sequence>
<dbReference type="FunFam" id="3.40.50.300:FF:000008">
    <property type="entry name" value="ATP-dependent RNA helicase RhlB"/>
    <property type="match status" value="1"/>
</dbReference>
<dbReference type="PROSITE" id="PS51195">
    <property type="entry name" value="Q_MOTIF"/>
    <property type="match status" value="1"/>
</dbReference>
<dbReference type="Proteomes" id="UP000002668">
    <property type="component" value="Genome"/>
</dbReference>
<dbReference type="PROSITE" id="PS51192">
    <property type="entry name" value="HELICASE_ATP_BIND_1"/>
    <property type="match status" value="1"/>
</dbReference>
<evidence type="ECO:0000313" key="12">
    <source>
        <dbReference type="EMBL" id="CBX94500.1"/>
    </source>
</evidence>
<dbReference type="InParanoid" id="E4ZT69"/>
<dbReference type="InterPro" id="IPR013094">
    <property type="entry name" value="AB_hydrolase_3"/>
</dbReference>
<keyword evidence="3" id="KW-0378">Hydrolase</keyword>
<dbReference type="InterPro" id="IPR014001">
    <property type="entry name" value="Helicase_ATP-bd"/>
</dbReference>
<evidence type="ECO:0000259" key="10">
    <source>
        <dbReference type="PROSITE" id="PS51194"/>
    </source>
</evidence>
<dbReference type="PROSITE" id="PS51194">
    <property type="entry name" value="HELICASE_CTER"/>
    <property type="match status" value="1"/>
</dbReference>
<dbReference type="SMART" id="SM00487">
    <property type="entry name" value="DEXDc"/>
    <property type="match status" value="1"/>
</dbReference>
<evidence type="ECO:0000256" key="3">
    <source>
        <dbReference type="ARBA" id="ARBA00022801"/>
    </source>
</evidence>
<feature type="domain" description="Helicase C-terminal" evidence="10">
    <location>
        <begin position="358"/>
        <end position="522"/>
    </location>
</feature>
<dbReference type="Pfam" id="PF00270">
    <property type="entry name" value="DEAD"/>
    <property type="match status" value="1"/>
</dbReference>
<proteinExistence type="predicted"/>
<dbReference type="STRING" id="985895.E4ZT69"/>
<gene>
    <name evidence="12" type="ORF">LEMA_P119910.1</name>
</gene>
<evidence type="ECO:0000256" key="8">
    <source>
        <dbReference type="SAM" id="MobiDB-lite"/>
    </source>
</evidence>
<feature type="compositionally biased region" description="Basic and acidic residues" evidence="8">
    <location>
        <begin position="1004"/>
        <end position="1021"/>
    </location>
</feature>
<accession>E4ZT69</accession>
<keyword evidence="5" id="KW-0067">ATP-binding</keyword>
<keyword evidence="13" id="KW-1185">Reference proteome</keyword>
<dbReference type="GO" id="GO:0003676">
    <property type="term" value="F:nucleic acid binding"/>
    <property type="evidence" value="ECO:0007669"/>
    <property type="project" value="InterPro"/>
</dbReference>
<dbReference type="InterPro" id="IPR029058">
    <property type="entry name" value="AB_hydrolase_fold"/>
</dbReference>
<feature type="region of interest" description="Disordered" evidence="8">
    <location>
        <begin position="1004"/>
        <end position="1032"/>
    </location>
</feature>
<evidence type="ECO:0000256" key="2">
    <source>
        <dbReference type="ARBA" id="ARBA00022741"/>
    </source>
</evidence>
<dbReference type="PANTHER" id="PTHR47958">
    <property type="entry name" value="ATP-DEPENDENT RNA HELICASE DBP3"/>
    <property type="match status" value="1"/>
</dbReference>
<feature type="short sequence motif" description="Q motif" evidence="7">
    <location>
        <begin position="121"/>
        <end position="149"/>
    </location>
</feature>
<evidence type="ECO:0000256" key="7">
    <source>
        <dbReference type="PROSITE-ProRule" id="PRU00552"/>
    </source>
</evidence>
<dbReference type="SUPFAM" id="SSF53474">
    <property type="entry name" value="alpha/beta-Hydrolases"/>
    <property type="match status" value="1"/>
</dbReference>
<dbReference type="OrthoDB" id="408631at2759"/>
<dbReference type="VEuPathDB" id="FungiDB:LEMA_P119910.1"/>
<evidence type="ECO:0000256" key="5">
    <source>
        <dbReference type="ARBA" id="ARBA00022840"/>
    </source>
</evidence>
<dbReference type="eggNOG" id="KOG0335">
    <property type="taxonomic scope" value="Eukaryota"/>
</dbReference>
<dbReference type="GO" id="GO:0016787">
    <property type="term" value="F:hydrolase activity"/>
    <property type="evidence" value="ECO:0007669"/>
    <property type="project" value="UniProtKB-KW"/>
</dbReference>
<feature type="domain" description="DEAD-box RNA helicase Q" evidence="11">
    <location>
        <begin position="121"/>
        <end position="149"/>
    </location>
</feature>
<keyword evidence="4" id="KW-0347">Helicase</keyword>
<feature type="domain" description="Helicase ATP-binding" evidence="9">
    <location>
        <begin position="152"/>
        <end position="346"/>
    </location>
</feature>
<protein>
    <recommendedName>
        <fullName evidence="1">RNA helicase</fullName>
        <ecNumber evidence="1">3.6.4.13</ecNumber>
    </recommendedName>
</protein>
<dbReference type="OMA" id="HDGITEY"/>
<dbReference type="InterPro" id="IPR014014">
    <property type="entry name" value="RNA_helicase_DEAD_Q_motif"/>
</dbReference>
<dbReference type="Gene3D" id="3.40.50.300">
    <property type="entry name" value="P-loop containing nucleotide triphosphate hydrolases"/>
    <property type="match status" value="2"/>
</dbReference>
<dbReference type="GO" id="GO:0003724">
    <property type="term" value="F:RNA helicase activity"/>
    <property type="evidence" value="ECO:0007669"/>
    <property type="project" value="UniProtKB-EC"/>
</dbReference>